<evidence type="ECO:0000256" key="1">
    <source>
        <dbReference type="ARBA" id="ARBA00022741"/>
    </source>
</evidence>
<dbReference type="SMART" id="SM00176">
    <property type="entry name" value="RAN"/>
    <property type="match status" value="1"/>
</dbReference>
<gene>
    <name evidence="3" type="ORF">PG996_015656</name>
</gene>
<dbReference type="PROSITE" id="PS51421">
    <property type="entry name" value="RAS"/>
    <property type="match status" value="1"/>
</dbReference>
<dbReference type="InterPro" id="IPR001806">
    <property type="entry name" value="Small_GTPase"/>
</dbReference>
<dbReference type="SMART" id="SM00173">
    <property type="entry name" value="RAS"/>
    <property type="match status" value="1"/>
</dbReference>
<accession>A0ABR1TLZ9</accession>
<name>A0ABR1TLZ9_9PEZI</name>
<dbReference type="PANTHER" id="PTHR47977">
    <property type="entry name" value="RAS-RELATED PROTEIN RAB"/>
    <property type="match status" value="1"/>
</dbReference>
<dbReference type="Pfam" id="PF00071">
    <property type="entry name" value="Ras"/>
    <property type="match status" value="1"/>
</dbReference>
<comment type="caution">
    <text evidence="3">The sequence shown here is derived from an EMBL/GenBank/DDBJ whole genome shotgun (WGS) entry which is preliminary data.</text>
</comment>
<dbReference type="InterPro" id="IPR050227">
    <property type="entry name" value="Rab"/>
</dbReference>
<dbReference type="InterPro" id="IPR027417">
    <property type="entry name" value="P-loop_NTPase"/>
</dbReference>
<keyword evidence="1" id="KW-0547">Nucleotide-binding</keyword>
<dbReference type="CDD" id="cd00154">
    <property type="entry name" value="Rab"/>
    <property type="match status" value="1"/>
</dbReference>
<proteinExistence type="predicted"/>
<keyword evidence="4" id="KW-1185">Reference proteome</keyword>
<dbReference type="PRINTS" id="PR00449">
    <property type="entry name" value="RASTRNSFRMNG"/>
</dbReference>
<dbReference type="SUPFAM" id="SSF52540">
    <property type="entry name" value="P-loop containing nucleoside triphosphate hydrolases"/>
    <property type="match status" value="1"/>
</dbReference>
<dbReference type="EMBL" id="JAQQWM010000009">
    <property type="protein sequence ID" value="KAK8047592.1"/>
    <property type="molecule type" value="Genomic_DNA"/>
</dbReference>
<keyword evidence="2" id="KW-0342">GTP-binding</keyword>
<dbReference type="PROSITE" id="PS51419">
    <property type="entry name" value="RAB"/>
    <property type="match status" value="1"/>
</dbReference>
<evidence type="ECO:0000256" key="2">
    <source>
        <dbReference type="ARBA" id="ARBA00023134"/>
    </source>
</evidence>
<dbReference type="InterPro" id="IPR005225">
    <property type="entry name" value="Small_GTP-bd"/>
</dbReference>
<sequence>MAVSEDSIPVLKVLIIGPSGAGKSALLLRYCDNQFDPESSTATIGIDFKSKHLAVRGKAYKLNVFDTAGQERFRTLSTSYYRGAHGVILVYDISSRASFVGMEKWIDEAKSNAAPNAILYLVGSKLDKVASGGRAVSYEEGQAFAEANGALFCEVSAKTKENIKRPFVEVVDQIVQKPDLLAGAVPRSNNTTLNIGNLGNDYSSACPC</sequence>
<reference evidence="3 4" key="1">
    <citation type="submission" date="2023-01" db="EMBL/GenBank/DDBJ databases">
        <title>Analysis of 21 Apiospora genomes using comparative genomics revels a genus with tremendous synthesis potential of carbohydrate active enzymes and secondary metabolites.</title>
        <authorList>
            <person name="Sorensen T."/>
        </authorList>
    </citation>
    <scope>NUCLEOTIDE SEQUENCE [LARGE SCALE GENOMIC DNA]</scope>
    <source>
        <strain evidence="3 4">CBS 83171</strain>
    </source>
</reference>
<evidence type="ECO:0000313" key="4">
    <source>
        <dbReference type="Proteomes" id="UP001446871"/>
    </source>
</evidence>
<dbReference type="SMART" id="SM00175">
    <property type="entry name" value="RAB"/>
    <property type="match status" value="1"/>
</dbReference>
<protein>
    <submittedName>
        <fullName evidence="3">Uncharacterized protein</fullName>
    </submittedName>
</protein>
<dbReference type="SMART" id="SM00174">
    <property type="entry name" value="RHO"/>
    <property type="match status" value="1"/>
</dbReference>
<organism evidence="3 4">
    <name type="scientific">Apiospora saccharicola</name>
    <dbReference type="NCBI Taxonomy" id="335842"/>
    <lineage>
        <taxon>Eukaryota</taxon>
        <taxon>Fungi</taxon>
        <taxon>Dikarya</taxon>
        <taxon>Ascomycota</taxon>
        <taxon>Pezizomycotina</taxon>
        <taxon>Sordariomycetes</taxon>
        <taxon>Xylariomycetidae</taxon>
        <taxon>Amphisphaeriales</taxon>
        <taxon>Apiosporaceae</taxon>
        <taxon>Apiospora</taxon>
    </lineage>
</organism>
<dbReference type="Gene3D" id="3.40.50.300">
    <property type="entry name" value="P-loop containing nucleotide triphosphate hydrolases"/>
    <property type="match status" value="1"/>
</dbReference>
<dbReference type="Proteomes" id="UP001446871">
    <property type="component" value="Unassembled WGS sequence"/>
</dbReference>
<dbReference type="NCBIfam" id="TIGR00231">
    <property type="entry name" value="small_GTP"/>
    <property type="match status" value="1"/>
</dbReference>
<evidence type="ECO:0000313" key="3">
    <source>
        <dbReference type="EMBL" id="KAK8047592.1"/>
    </source>
</evidence>